<accession>A0A8H6IXV4</accession>
<protein>
    <submittedName>
        <fullName evidence="1">Uncharacterized protein</fullName>
    </submittedName>
</protein>
<dbReference type="Proteomes" id="UP000639643">
    <property type="component" value="Unassembled WGS sequence"/>
</dbReference>
<evidence type="ECO:0000313" key="2">
    <source>
        <dbReference type="Proteomes" id="UP000639643"/>
    </source>
</evidence>
<evidence type="ECO:0000313" key="1">
    <source>
        <dbReference type="EMBL" id="KAF6802884.1"/>
    </source>
</evidence>
<comment type="caution">
    <text evidence="1">The sequence shown here is derived from an EMBL/GenBank/DDBJ whole genome shotgun (WGS) entry which is preliminary data.</text>
</comment>
<name>A0A8H6IXV4_9PEZI</name>
<proteinExistence type="predicted"/>
<keyword evidence="2" id="KW-1185">Reference proteome</keyword>
<organism evidence="1 2">
    <name type="scientific">Colletotrichum musicola</name>
    <dbReference type="NCBI Taxonomy" id="2175873"/>
    <lineage>
        <taxon>Eukaryota</taxon>
        <taxon>Fungi</taxon>
        <taxon>Dikarya</taxon>
        <taxon>Ascomycota</taxon>
        <taxon>Pezizomycotina</taxon>
        <taxon>Sordariomycetes</taxon>
        <taxon>Hypocreomycetidae</taxon>
        <taxon>Glomerellales</taxon>
        <taxon>Glomerellaceae</taxon>
        <taxon>Colletotrichum</taxon>
        <taxon>Colletotrichum orchidearum species complex</taxon>
    </lineage>
</organism>
<reference evidence="1" key="1">
    <citation type="journal article" date="2020" name="Phytopathology">
        <title>Genome Sequence Resources of Colletotrichum truncatum, C. plurivorum, C. musicola, and C. sojae: Four Species Pathogenic to Soybean (Glycine max).</title>
        <authorList>
            <person name="Rogerio F."/>
            <person name="Boufleur T.R."/>
            <person name="Ciampi-Guillardi M."/>
            <person name="Sukno S.A."/>
            <person name="Thon M.R."/>
            <person name="Massola Junior N.S."/>
            <person name="Baroncelli R."/>
        </authorList>
    </citation>
    <scope>NUCLEOTIDE SEQUENCE</scope>
    <source>
        <strain evidence="1">LFN0074</strain>
    </source>
</reference>
<dbReference type="EMBL" id="WIGM01001236">
    <property type="protein sequence ID" value="KAF6802884.1"/>
    <property type="molecule type" value="Genomic_DNA"/>
</dbReference>
<sequence>MHTAKFGASNLDRREEEFRIFGSFVAPPADHREIAAIRKGERAACLEPEVEAGQCVNGSECNQEARAEGAAPSEEFAVGGLIAAKSLQGECRVELLSLLDVSDAEVDVPVKELEVVGVAVLDDVADEELLPDEVLAAMLSDEDVETEELELLLDELLDVAAALLVELGGSVEELEVVLAVLESQELEDPVELAVVAERLVVVSLCPVEEDEIPVDEVSVEEEPPELLVDDGLVPVDEEPKEEDVKELVVDETIEADSDDVTEEPVPDELELNKIDVAGCDWLILDDVLPPELAGKAPEAVERVVEIATPMLLKVVFIHWDKVVGEVIGVLAKRELTPVLLKVDVGAGVLDDAMGTTLLGDIPPTIPKMNSKSAEAIGGPWVATVSTTANRRAVSFNSTILPATEPKKNARSIQVPTERVEGE</sequence>
<dbReference type="AlphaFoldDB" id="A0A8H6IXV4"/>
<gene>
    <name evidence="1" type="ORF">CMUS01_15240</name>
</gene>